<dbReference type="VEuPathDB" id="FungiDB:VP01_12253g1"/>
<keyword evidence="2" id="KW-1185">Reference proteome</keyword>
<reference evidence="1 2" key="1">
    <citation type="submission" date="2015-08" db="EMBL/GenBank/DDBJ databases">
        <title>Next Generation Sequencing and Analysis of the Genome of Puccinia sorghi L Schw, the Causal Agent of Maize Common Rust.</title>
        <authorList>
            <person name="Rochi L."/>
            <person name="Burguener G."/>
            <person name="Darino M."/>
            <person name="Turjanski A."/>
            <person name="Kreff E."/>
            <person name="Dieguez M.J."/>
            <person name="Sacco F."/>
        </authorList>
    </citation>
    <scope>NUCLEOTIDE SEQUENCE [LARGE SCALE GENOMIC DNA]</scope>
    <source>
        <strain evidence="1 2">RO10H11247</strain>
    </source>
</reference>
<organism evidence="1 2">
    <name type="scientific">Puccinia sorghi</name>
    <dbReference type="NCBI Taxonomy" id="27349"/>
    <lineage>
        <taxon>Eukaryota</taxon>
        <taxon>Fungi</taxon>
        <taxon>Dikarya</taxon>
        <taxon>Basidiomycota</taxon>
        <taxon>Pucciniomycotina</taxon>
        <taxon>Pucciniomycetes</taxon>
        <taxon>Pucciniales</taxon>
        <taxon>Pucciniaceae</taxon>
        <taxon>Puccinia</taxon>
    </lineage>
</organism>
<protein>
    <submittedName>
        <fullName evidence="1">Uncharacterized protein</fullName>
    </submittedName>
</protein>
<gene>
    <name evidence="1" type="ORF">VP01_12253g1</name>
</gene>
<name>A0A0L6VPZ3_9BASI</name>
<accession>A0A0L6VPZ3</accession>
<proteinExistence type="predicted"/>
<comment type="caution">
    <text evidence="1">The sequence shown here is derived from an EMBL/GenBank/DDBJ whole genome shotgun (WGS) entry which is preliminary data.</text>
</comment>
<feature type="non-terminal residue" evidence="1">
    <location>
        <position position="1"/>
    </location>
</feature>
<evidence type="ECO:0000313" key="2">
    <source>
        <dbReference type="Proteomes" id="UP000037035"/>
    </source>
</evidence>
<dbReference type="Proteomes" id="UP000037035">
    <property type="component" value="Unassembled WGS sequence"/>
</dbReference>
<evidence type="ECO:0000313" key="1">
    <source>
        <dbReference type="EMBL" id="KNZ62773.1"/>
    </source>
</evidence>
<dbReference type="AlphaFoldDB" id="A0A0L6VPZ3"/>
<sequence>VSEVILGRLFLFAFRARLRYDLAQREEIVSVMDSQGVRFEMTICQPSSGNWEERGRTALVEEGERRGEKGEAHPSKWGF</sequence>
<dbReference type="EMBL" id="LAVV01002503">
    <property type="protein sequence ID" value="KNZ62773.1"/>
    <property type="molecule type" value="Genomic_DNA"/>
</dbReference>